<feature type="transmembrane region" description="Helical" evidence="7">
    <location>
        <begin position="148"/>
        <end position="167"/>
    </location>
</feature>
<feature type="transmembrane region" description="Helical" evidence="7">
    <location>
        <begin position="274"/>
        <end position="291"/>
    </location>
</feature>
<feature type="transmembrane region" description="Helical" evidence="7">
    <location>
        <begin position="117"/>
        <end position="139"/>
    </location>
</feature>
<keyword evidence="3" id="KW-1003">Cell membrane</keyword>
<organism evidence="8 9">
    <name type="scientific">Pseudonocardia kunmingensis</name>
    <dbReference type="NCBI Taxonomy" id="630975"/>
    <lineage>
        <taxon>Bacteria</taxon>
        <taxon>Bacillati</taxon>
        <taxon>Actinomycetota</taxon>
        <taxon>Actinomycetes</taxon>
        <taxon>Pseudonocardiales</taxon>
        <taxon>Pseudonocardiaceae</taxon>
        <taxon>Pseudonocardia</taxon>
    </lineage>
</organism>
<evidence type="ECO:0000313" key="8">
    <source>
        <dbReference type="EMBL" id="TQM09272.1"/>
    </source>
</evidence>
<comment type="similarity">
    <text evidence="2">Belongs to the UPF0324 family.</text>
</comment>
<feature type="transmembrane region" description="Helical" evidence="7">
    <location>
        <begin position="235"/>
        <end position="262"/>
    </location>
</feature>
<gene>
    <name evidence="8" type="ORF">FB558_5024</name>
</gene>
<dbReference type="OrthoDB" id="9766798at2"/>
<dbReference type="EMBL" id="VFPA01000003">
    <property type="protein sequence ID" value="TQM09272.1"/>
    <property type="molecule type" value="Genomic_DNA"/>
</dbReference>
<feature type="transmembrane region" description="Helical" evidence="7">
    <location>
        <begin position="303"/>
        <end position="323"/>
    </location>
</feature>
<reference evidence="8 9" key="1">
    <citation type="submission" date="2019-06" db="EMBL/GenBank/DDBJ databases">
        <title>Sequencing the genomes of 1000 actinobacteria strains.</title>
        <authorList>
            <person name="Klenk H.-P."/>
        </authorList>
    </citation>
    <scope>NUCLEOTIDE SEQUENCE [LARGE SCALE GENOMIC DNA]</scope>
    <source>
        <strain evidence="8 9">DSM 45301</strain>
    </source>
</reference>
<keyword evidence="6 7" id="KW-0472">Membrane</keyword>
<evidence type="ECO:0000256" key="1">
    <source>
        <dbReference type="ARBA" id="ARBA00004651"/>
    </source>
</evidence>
<keyword evidence="5 7" id="KW-1133">Transmembrane helix</keyword>
<dbReference type="Pfam" id="PF03601">
    <property type="entry name" value="Cons_hypoth698"/>
    <property type="match status" value="1"/>
</dbReference>
<evidence type="ECO:0000256" key="5">
    <source>
        <dbReference type="ARBA" id="ARBA00022989"/>
    </source>
</evidence>
<feature type="transmembrane region" description="Helical" evidence="7">
    <location>
        <begin position="335"/>
        <end position="356"/>
    </location>
</feature>
<accession>A0A543DIW3</accession>
<dbReference type="GO" id="GO:0005886">
    <property type="term" value="C:plasma membrane"/>
    <property type="evidence" value="ECO:0007669"/>
    <property type="project" value="UniProtKB-SubCell"/>
</dbReference>
<evidence type="ECO:0000256" key="6">
    <source>
        <dbReference type="ARBA" id="ARBA00023136"/>
    </source>
</evidence>
<protein>
    <submittedName>
        <fullName evidence="8">Putative integral membrane protein (TIGR00698 family)</fullName>
    </submittedName>
</protein>
<evidence type="ECO:0000256" key="3">
    <source>
        <dbReference type="ARBA" id="ARBA00022475"/>
    </source>
</evidence>
<dbReference type="Proteomes" id="UP000315677">
    <property type="component" value="Unassembled WGS sequence"/>
</dbReference>
<name>A0A543DIW3_9PSEU</name>
<dbReference type="AlphaFoldDB" id="A0A543DIW3"/>
<proteinExistence type="inferred from homology"/>
<feature type="transmembrane region" description="Helical" evidence="7">
    <location>
        <begin position="89"/>
        <end position="111"/>
    </location>
</feature>
<dbReference type="InterPro" id="IPR018383">
    <property type="entry name" value="UPF0324_pro"/>
</dbReference>
<comment type="subcellular location">
    <subcellularLocation>
        <location evidence="1">Cell membrane</location>
        <topology evidence="1">Multi-pass membrane protein</topology>
    </subcellularLocation>
</comment>
<sequence>MTSGPIDRYRAGTGSTTVVVMTATDDTTGTGSRMREGARTVLPGVLAAAVGTAIAFGANVLLPAVSALTAAVVLGVLVGQLLPESTRAGLRWATTVFLRLGVVLLGLQLGLGDVLGLGTATVVAVVVTVLLAFAGTLLLGRLVGVSPGLALMIATGFSICGASAIAAMDSVTDTEREDVATAITLVTLYGSAAIALVPLIGSSMGMSPQHLGAWAGVSVHEVAQVVAAASPAGAAAVGVAVVVKLTRVVLLAPMVAGVSILARRRRGTTGGRRPPLVPLFVLGFLATMLLRTSGVVPPGVLSLAQLATTLLFAAALFGLGSAVRLGALLRTGRRGLALGALSTALVALTGLGALALTGAV</sequence>
<keyword evidence="9" id="KW-1185">Reference proteome</keyword>
<evidence type="ECO:0000313" key="9">
    <source>
        <dbReference type="Proteomes" id="UP000315677"/>
    </source>
</evidence>
<comment type="caution">
    <text evidence="8">The sequence shown here is derived from an EMBL/GenBank/DDBJ whole genome shotgun (WGS) entry which is preliminary data.</text>
</comment>
<feature type="transmembrane region" description="Helical" evidence="7">
    <location>
        <begin position="64"/>
        <end position="82"/>
    </location>
</feature>
<keyword evidence="4 7" id="KW-0812">Transmembrane</keyword>
<feature type="transmembrane region" description="Helical" evidence="7">
    <location>
        <begin position="179"/>
        <end position="199"/>
    </location>
</feature>
<evidence type="ECO:0000256" key="7">
    <source>
        <dbReference type="SAM" id="Phobius"/>
    </source>
</evidence>
<dbReference type="PANTHER" id="PTHR30106">
    <property type="entry name" value="INNER MEMBRANE PROTEIN YEIH-RELATED"/>
    <property type="match status" value="1"/>
</dbReference>
<dbReference type="PANTHER" id="PTHR30106:SF2">
    <property type="entry name" value="UPF0324 INNER MEMBRANE PROTEIN YEIH"/>
    <property type="match status" value="1"/>
</dbReference>
<evidence type="ECO:0000256" key="4">
    <source>
        <dbReference type="ARBA" id="ARBA00022692"/>
    </source>
</evidence>
<evidence type="ECO:0000256" key="2">
    <source>
        <dbReference type="ARBA" id="ARBA00007977"/>
    </source>
</evidence>